<feature type="region of interest" description="Disordered" evidence="1">
    <location>
        <begin position="349"/>
        <end position="402"/>
    </location>
</feature>
<dbReference type="AlphaFoldDB" id="A0AAD7MM75"/>
<gene>
    <name evidence="2" type="ORF">DFH07DRAFT_855393</name>
</gene>
<accession>A0AAD7MM75</accession>
<dbReference type="Proteomes" id="UP001215280">
    <property type="component" value="Unassembled WGS sequence"/>
</dbReference>
<organism evidence="2 3">
    <name type="scientific">Mycena maculata</name>
    <dbReference type="NCBI Taxonomy" id="230809"/>
    <lineage>
        <taxon>Eukaryota</taxon>
        <taxon>Fungi</taxon>
        <taxon>Dikarya</taxon>
        <taxon>Basidiomycota</taxon>
        <taxon>Agaricomycotina</taxon>
        <taxon>Agaricomycetes</taxon>
        <taxon>Agaricomycetidae</taxon>
        <taxon>Agaricales</taxon>
        <taxon>Marasmiineae</taxon>
        <taxon>Mycenaceae</taxon>
        <taxon>Mycena</taxon>
    </lineage>
</organism>
<evidence type="ECO:0000256" key="1">
    <source>
        <dbReference type="SAM" id="MobiDB-lite"/>
    </source>
</evidence>
<dbReference type="EMBL" id="JARJLG010000242">
    <property type="protein sequence ID" value="KAJ7723947.1"/>
    <property type="molecule type" value="Genomic_DNA"/>
</dbReference>
<sequence>MAPTIKELVQDAFGPYPDYLILNPGWCPKGTKLPQLRRLILEQDGQWIGLDTSERWVVAPTQTASFSPVFFYGVLLIEKLAWLSEAGKIFLTEELNERDTNWGQRTTQNSRKSSQFRSLKLTGLYPPAPAPGTNKIKVWIRCEKHSPAMFMTETTYPRSLLLNSKDRKRSYEILTIDRAVYDLCRNFLERYRLVGLIKEIMGNPDYHLEPNSAEVDVLVDGYLNKHKHEALSHAVIFADHDKPPTTKLRLRHVSHAEVRSHFAKHSGWLLALYLSGPRKDCPIDVRAWCEFISKVRVAKMAPKPPPSQNWGQTYDDDELWASDTDGSNAAIAKTLQKFGGTAAKWEHKLARRMRKESPPPRERRAKRTRDDDDDEPVIYYPPTFDSDFSEPSTPGCSDSEYDSDVPSVPLPGILSHMYNPPTLRPGRFIWDCPISNCTHSIDLLNLRPQDTADLPSYASYTAVYVKEKQYGSLADEQVQWLLCHLVSLHYWRHLRIEPNRQKKEFITELAKRWTANSVVGSRD</sequence>
<evidence type="ECO:0000313" key="3">
    <source>
        <dbReference type="Proteomes" id="UP001215280"/>
    </source>
</evidence>
<protein>
    <submittedName>
        <fullName evidence="2">Uncharacterized protein</fullName>
    </submittedName>
</protein>
<reference evidence="2" key="1">
    <citation type="submission" date="2023-03" db="EMBL/GenBank/DDBJ databases">
        <title>Massive genome expansion in bonnet fungi (Mycena s.s.) driven by repeated elements and novel gene families across ecological guilds.</title>
        <authorList>
            <consortium name="Lawrence Berkeley National Laboratory"/>
            <person name="Harder C.B."/>
            <person name="Miyauchi S."/>
            <person name="Viragh M."/>
            <person name="Kuo A."/>
            <person name="Thoen E."/>
            <person name="Andreopoulos B."/>
            <person name="Lu D."/>
            <person name="Skrede I."/>
            <person name="Drula E."/>
            <person name="Henrissat B."/>
            <person name="Morin E."/>
            <person name="Kohler A."/>
            <person name="Barry K."/>
            <person name="LaButti K."/>
            <person name="Morin E."/>
            <person name="Salamov A."/>
            <person name="Lipzen A."/>
            <person name="Mereny Z."/>
            <person name="Hegedus B."/>
            <person name="Baldrian P."/>
            <person name="Stursova M."/>
            <person name="Weitz H."/>
            <person name="Taylor A."/>
            <person name="Grigoriev I.V."/>
            <person name="Nagy L.G."/>
            <person name="Martin F."/>
            <person name="Kauserud H."/>
        </authorList>
    </citation>
    <scope>NUCLEOTIDE SEQUENCE</scope>
    <source>
        <strain evidence="2">CBHHK188m</strain>
    </source>
</reference>
<keyword evidence="3" id="KW-1185">Reference proteome</keyword>
<evidence type="ECO:0000313" key="2">
    <source>
        <dbReference type="EMBL" id="KAJ7723947.1"/>
    </source>
</evidence>
<proteinExistence type="predicted"/>
<comment type="caution">
    <text evidence="2">The sequence shown here is derived from an EMBL/GenBank/DDBJ whole genome shotgun (WGS) entry which is preliminary data.</text>
</comment>
<name>A0AAD7MM75_9AGAR</name>